<keyword evidence="2" id="KW-1133">Transmembrane helix</keyword>
<feature type="transmembrane region" description="Helical" evidence="2">
    <location>
        <begin position="20"/>
        <end position="37"/>
    </location>
</feature>
<feature type="compositionally biased region" description="Gly residues" evidence="1">
    <location>
        <begin position="45"/>
        <end position="57"/>
    </location>
</feature>
<dbReference type="EMBL" id="FOFG01000002">
    <property type="protein sequence ID" value="SEQ07105.1"/>
    <property type="molecule type" value="Genomic_DNA"/>
</dbReference>
<feature type="region of interest" description="Disordered" evidence="1">
    <location>
        <begin position="41"/>
        <end position="84"/>
    </location>
</feature>
<proteinExistence type="predicted"/>
<keyword evidence="2" id="KW-0812">Transmembrane</keyword>
<feature type="compositionally biased region" description="Gly residues" evidence="1">
    <location>
        <begin position="75"/>
        <end position="84"/>
    </location>
</feature>
<sequence>MVNRGSSSPIEPNRSRTSLYWIAVILIVIAAVFAFYFSSTRPEGSSGGQAQIGGSGTTTGNRETAPENAPSNTTGGAGNGAASP</sequence>
<evidence type="ECO:0000256" key="1">
    <source>
        <dbReference type="SAM" id="MobiDB-lite"/>
    </source>
</evidence>
<keyword evidence="4" id="KW-1185">Reference proteome</keyword>
<evidence type="ECO:0000256" key="2">
    <source>
        <dbReference type="SAM" id="Phobius"/>
    </source>
</evidence>
<dbReference type="STRING" id="1855383.SAMN05216548_102314"/>
<evidence type="ECO:0000313" key="4">
    <source>
        <dbReference type="Proteomes" id="UP000199647"/>
    </source>
</evidence>
<dbReference type="Proteomes" id="UP000199647">
    <property type="component" value="Unassembled WGS sequence"/>
</dbReference>
<evidence type="ECO:0000313" key="3">
    <source>
        <dbReference type="EMBL" id="SEQ07105.1"/>
    </source>
</evidence>
<organism evidence="3 4">
    <name type="scientific">Faunimonas pinastri</name>
    <dbReference type="NCBI Taxonomy" id="1855383"/>
    <lineage>
        <taxon>Bacteria</taxon>
        <taxon>Pseudomonadati</taxon>
        <taxon>Pseudomonadota</taxon>
        <taxon>Alphaproteobacteria</taxon>
        <taxon>Hyphomicrobiales</taxon>
        <taxon>Afifellaceae</taxon>
        <taxon>Faunimonas</taxon>
    </lineage>
</organism>
<accession>A0A1H9D0W4</accession>
<protein>
    <submittedName>
        <fullName evidence="3">Uncharacterized protein</fullName>
    </submittedName>
</protein>
<keyword evidence="2" id="KW-0472">Membrane</keyword>
<name>A0A1H9D0W4_9HYPH</name>
<dbReference type="AlphaFoldDB" id="A0A1H9D0W4"/>
<reference evidence="3 4" key="1">
    <citation type="submission" date="2016-10" db="EMBL/GenBank/DDBJ databases">
        <authorList>
            <person name="de Groot N.N."/>
        </authorList>
    </citation>
    <scope>NUCLEOTIDE SEQUENCE [LARGE SCALE GENOMIC DNA]</scope>
    <source>
        <strain evidence="3 4">A52C2</strain>
    </source>
</reference>
<gene>
    <name evidence="3" type="ORF">SAMN05216548_102314</name>
</gene>